<sequence>MIVADANVLLSALRSRNGASHAVLRGMLLGDVPFAISPAIVLEYESVVKGPGILGPVTWIALEEIDIILDALCACAKLVEPWFGFRPFLDDAKDDAYIDCALAAGATVILSRDRHFRHPAVAAFGLRVMSAGDYLHERRSASSTERRPS</sequence>
<keyword evidence="3" id="KW-1185">Reference proteome</keyword>
<dbReference type="Pfam" id="PF13470">
    <property type="entry name" value="PIN_3"/>
    <property type="match status" value="1"/>
</dbReference>
<dbReference type="PANTHER" id="PTHR34610">
    <property type="entry name" value="SSL7007 PROTEIN"/>
    <property type="match status" value="1"/>
</dbReference>
<proteinExistence type="predicted"/>
<dbReference type="EMBL" id="JAWXYB010000008">
    <property type="protein sequence ID" value="MDX5929558.1"/>
    <property type="molecule type" value="Genomic_DNA"/>
</dbReference>
<protein>
    <submittedName>
        <fullName evidence="2">PIN domain-containing protein</fullName>
    </submittedName>
</protein>
<name>A0AAW9DLP7_ACIAO</name>
<accession>A0AAW9DLP7</accession>
<evidence type="ECO:0000313" key="3">
    <source>
        <dbReference type="Proteomes" id="UP001279553"/>
    </source>
</evidence>
<dbReference type="PANTHER" id="PTHR34610:SF3">
    <property type="entry name" value="SSL7007 PROTEIN"/>
    <property type="match status" value="1"/>
</dbReference>
<dbReference type="AlphaFoldDB" id="A0AAW9DLP7"/>
<dbReference type="InterPro" id="IPR029060">
    <property type="entry name" value="PIN-like_dom_sf"/>
</dbReference>
<organism evidence="2 3">
    <name type="scientific">Acidiphilium acidophilum</name>
    <name type="common">Thiobacillus acidophilus</name>
    <dbReference type="NCBI Taxonomy" id="76588"/>
    <lineage>
        <taxon>Bacteria</taxon>
        <taxon>Pseudomonadati</taxon>
        <taxon>Pseudomonadota</taxon>
        <taxon>Alphaproteobacteria</taxon>
        <taxon>Acetobacterales</taxon>
        <taxon>Acidocellaceae</taxon>
        <taxon>Acidiphilium</taxon>
    </lineage>
</organism>
<dbReference type="InterPro" id="IPR002850">
    <property type="entry name" value="PIN_toxin-like"/>
</dbReference>
<reference evidence="2 3" key="1">
    <citation type="submission" date="2023-11" db="EMBL/GenBank/DDBJ databases">
        <title>MicrobeMod: A computational toolkit for identifying prokaryotic methylation and restriction-modification with nanopore sequencing.</title>
        <authorList>
            <person name="Crits-Christoph A."/>
            <person name="Kang S.C."/>
            <person name="Lee H."/>
            <person name="Ostrov N."/>
        </authorList>
    </citation>
    <scope>NUCLEOTIDE SEQUENCE [LARGE SCALE GENOMIC DNA]</scope>
    <source>
        <strain evidence="2 3">DSMZ 700</strain>
    </source>
</reference>
<dbReference type="SUPFAM" id="SSF88723">
    <property type="entry name" value="PIN domain-like"/>
    <property type="match status" value="1"/>
</dbReference>
<dbReference type="Proteomes" id="UP001279553">
    <property type="component" value="Unassembled WGS sequence"/>
</dbReference>
<evidence type="ECO:0000259" key="1">
    <source>
        <dbReference type="Pfam" id="PF13470"/>
    </source>
</evidence>
<dbReference type="InterPro" id="IPR002716">
    <property type="entry name" value="PIN_dom"/>
</dbReference>
<comment type="caution">
    <text evidence="2">The sequence shown here is derived from an EMBL/GenBank/DDBJ whole genome shotgun (WGS) entry which is preliminary data.</text>
</comment>
<evidence type="ECO:0000313" key="2">
    <source>
        <dbReference type="EMBL" id="MDX5929558.1"/>
    </source>
</evidence>
<gene>
    <name evidence="2" type="ORF">SIL87_02095</name>
</gene>
<dbReference type="RefSeq" id="WP_319612618.1">
    <property type="nucleotide sequence ID" value="NZ_JAWXYB010000008.1"/>
</dbReference>
<feature type="domain" description="PIN" evidence="1">
    <location>
        <begin position="2"/>
        <end position="115"/>
    </location>
</feature>
<dbReference type="CDD" id="cd09854">
    <property type="entry name" value="PIN_VapC-like"/>
    <property type="match status" value="1"/>
</dbReference>